<gene>
    <name evidence="1" type="ORF">BDN72DRAFT_60129</name>
</gene>
<name>A0ACD3AS69_9AGAR</name>
<evidence type="ECO:0000313" key="2">
    <source>
        <dbReference type="Proteomes" id="UP000308600"/>
    </source>
</evidence>
<dbReference type="EMBL" id="ML208358">
    <property type="protein sequence ID" value="TFK68161.1"/>
    <property type="molecule type" value="Genomic_DNA"/>
</dbReference>
<proteinExistence type="predicted"/>
<accession>A0ACD3AS69</accession>
<dbReference type="Proteomes" id="UP000308600">
    <property type="component" value="Unassembled WGS sequence"/>
</dbReference>
<evidence type="ECO:0000313" key="1">
    <source>
        <dbReference type="EMBL" id="TFK68161.1"/>
    </source>
</evidence>
<organism evidence="1 2">
    <name type="scientific">Pluteus cervinus</name>
    <dbReference type="NCBI Taxonomy" id="181527"/>
    <lineage>
        <taxon>Eukaryota</taxon>
        <taxon>Fungi</taxon>
        <taxon>Dikarya</taxon>
        <taxon>Basidiomycota</taxon>
        <taxon>Agaricomycotina</taxon>
        <taxon>Agaricomycetes</taxon>
        <taxon>Agaricomycetidae</taxon>
        <taxon>Agaricales</taxon>
        <taxon>Pluteineae</taxon>
        <taxon>Pluteaceae</taxon>
        <taxon>Pluteus</taxon>
    </lineage>
</organism>
<reference evidence="1 2" key="1">
    <citation type="journal article" date="2019" name="Nat. Ecol. Evol.">
        <title>Megaphylogeny resolves global patterns of mushroom evolution.</title>
        <authorList>
            <person name="Varga T."/>
            <person name="Krizsan K."/>
            <person name="Foldi C."/>
            <person name="Dima B."/>
            <person name="Sanchez-Garcia M."/>
            <person name="Sanchez-Ramirez S."/>
            <person name="Szollosi G.J."/>
            <person name="Szarkandi J.G."/>
            <person name="Papp V."/>
            <person name="Albert L."/>
            <person name="Andreopoulos W."/>
            <person name="Angelini C."/>
            <person name="Antonin V."/>
            <person name="Barry K.W."/>
            <person name="Bougher N.L."/>
            <person name="Buchanan P."/>
            <person name="Buyck B."/>
            <person name="Bense V."/>
            <person name="Catcheside P."/>
            <person name="Chovatia M."/>
            <person name="Cooper J."/>
            <person name="Damon W."/>
            <person name="Desjardin D."/>
            <person name="Finy P."/>
            <person name="Geml J."/>
            <person name="Haridas S."/>
            <person name="Hughes K."/>
            <person name="Justo A."/>
            <person name="Karasinski D."/>
            <person name="Kautmanova I."/>
            <person name="Kiss B."/>
            <person name="Kocsube S."/>
            <person name="Kotiranta H."/>
            <person name="LaButti K.M."/>
            <person name="Lechner B.E."/>
            <person name="Liimatainen K."/>
            <person name="Lipzen A."/>
            <person name="Lukacs Z."/>
            <person name="Mihaltcheva S."/>
            <person name="Morgado L.N."/>
            <person name="Niskanen T."/>
            <person name="Noordeloos M.E."/>
            <person name="Ohm R.A."/>
            <person name="Ortiz-Santana B."/>
            <person name="Ovrebo C."/>
            <person name="Racz N."/>
            <person name="Riley R."/>
            <person name="Savchenko A."/>
            <person name="Shiryaev A."/>
            <person name="Soop K."/>
            <person name="Spirin V."/>
            <person name="Szebenyi C."/>
            <person name="Tomsovsky M."/>
            <person name="Tulloss R.E."/>
            <person name="Uehling J."/>
            <person name="Grigoriev I.V."/>
            <person name="Vagvolgyi C."/>
            <person name="Papp T."/>
            <person name="Martin F.M."/>
            <person name="Miettinen O."/>
            <person name="Hibbett D.S."/>
            <person name="Nagy L.G."/>
        </authorList>
    </citation>
    <scope>NUCLEOTIDE SEQUENCE [LARGE SCALE GENOMIC DNA]</scope>
    <source>
        <strain evidence="1 2">NL-1719</strain>
    </source>
</reference>
<keyword evidence="2" id="KW-1185">Reference proteome</keyword>
<sequence>MHLVRLVARTLSALNLAIVARAHTTRSVPRGPIQRPFIDSLPPQCALWWHNEQQSASAMLVVLLCHHCDPQCLINPPTSPPSPHNLDLVLCLTAPSSAK</sequence>
<protein>
    <submittedName>
        <fullName evidence="1">Uncharacterized protein</fullName>
    </submittedName>
</protein>